<organism evidence="3">
    <name type="scientific">Candidatus Kentrum sp. DK</name>
    <dbReference type="NCBI Taxonomy" id="2126562"/>
    <lineage>
        <taxon>Bacteria</taxon>
        <taxon>Pseudomonadati</taxon>
        <taxon>Pseudomonadota</taxon>
        <taxon>Gammaproteobacteria</taxon>
        <taxon>Candidatus Kentrum</taxon>
    </lineage>
</organism>
<dbReference type="GO" id="GO:0016747">
    <property type="term" value="F:acyltransferase activity, transferring groups other than amino-acyl groups"/>
    <property type="evidence" value="ECO:0007669"/>
    <property type="project" value="UniProtKB-ARBA"/>
</dbReference>
<reference evidence="3" key="1">
    <citation type="submission" date="2019-02" db="EMBL/GenBank/DDBJ databases">
        <authorList>
            <person name="Gruber-Vodicka R. H."/>
            <person name="Seah K. B. B."/>
        </authorList>
    </citation>
    <scope>NUCLEOTIDE SEQUENCE</scope>
    <source>
        <strain evidence="3">BECK_DK47</strain>
    </source>
</reference>
<dbReference type="SUPFAM" id="SSF52777">
    <property type="entry name" value="CoA-dependent acyltransferases"/>
    <property type="match status" value="1"/>
</dbReference>
<evidence type="ECO:0000256" key="1">
    <source>
        <dbReference type="ARBA" id="ARBA00023315"/>
    </source>
</evidence>
<keyword evidence="3" id="KW-0808">Transferase</keyword>
<proteinExistence type="predicted"/>
<dbReference type="InterPro" id="IPR039551">
    <property type="entry name" value="Cho/carn_acyl_trans"/>
</dbReference>
<keyword evidence="1 3" id="KW-0012">Acyltransferase</keyword>
<name>A0A450SD20_9GAMM</name>
<dbReference type="PROSITE" id="PS00439">
    <property type="entry name" value="ACYLTRANSF_C_1"/>
    <property type="match status" value="1"/>
</dbReference>
<dbReference type="InterPro" id="IPR000542">
    <property type="entry name" value="Carn_acyl_trans"/>
</dbReference>
<protein>
    <submittedName>
        <fullName evidence="3">Choline/Carnitine o-acyltransferase</fullName>
    </submittedName>
</protein>
<dbReference type="InterPro" id="IPR042572">
    <property type="entry name" value="Carn_acyl_trans_N"/>
</dbReference>
<evidence type="ECO:0000259" key="2">
    <source>
        <dbReference type="Pfam" id="PF00755"/>
    </source>
</evidence>
<dbReference type="Gene3D" id="1.10.275.20">
    <property type="entry name" value="Choline/Carnitine o-acyltransferase"/>
    <property type="match status" value="1"/>
</dbReference>
<dbReference type="Gene3D" id="3.30.559.70">
    <property type="entry name" value="Choline/Carnitine o-acyltransferase, domain 2"/>
    <property type="match status" value="1"/>
</dbReference>
<evidence type="ECO:0000313" key="3">
    <source>
        <dbReference type="EMBL" id="VFJ50379.1"/>
    </source>
</evidence>
<accession>A0A450SD20</accession>
<dbReference type="EMBL" id="CAADEX010000028">
    <property type="protein sequence ID" value="VFJ50379.1"/>
    <property type="molecule type" value="Genomic_DNA"/>
</dbReference>
<dbReference type="PANTHER" id="PTHR22589">
    <property type="entry name" value="CARNITINE O-ACYLTRANSFERASE"/>
    <property type="match status" value="1"/>
</dbReference>
<gene>
    <name evidence="3" type="ORF">BECKDK2373B_GA0170837_10289</name>
</gene>
<feature type="domain" description="Choline/carnitine acyltransferase" evidence="2">
    <location>
        <begin position="11"/>
        <end position="213"/>
    </location>
</feature>
<dbReference type="InterPro" id="IPR042231">
    <property type="entry name" value="Cho/carn_acyl_trans_2"/>
</dbReference>
<dbReference type="AlphaFoldDB" id="A0A450SD20"/>
<sequence length="241" mass="27365">MYRQQTSLPRLPVPPLEQTIWQYLRCVKYLVPPDQFAATRQRAAAFMASAVARRLQTRIRQDASDPAVPNWLSRWRRDEFLRDRRPPGIFASPVFAFTMSPFPRRNDQSARAAAVTHATARFFTDLRAEALPVDYHRGRPLCMDDYRSFLGAVRVPAPGRDVVVSHGRHNAYDAPRHVVVLCGGRIFRMEVLDREGRPIPAPSLGAAFQGIRDVVEPYAKVWIVPASKAKTGEKAEFTLRD</sequence>
<dbReference type="Pfam" id="PF00755">
    <property type="entry name" value="Carn_acyltransf"/>
    <property type="match status" value="1"/>
</dbReference>